<dbReference type="InterPro" id="IPR005956">
    <property type="entry name" value="4OHPhenylPyrv_dOase"/>
</dbReference>
<dbReference type="GO" id="GO:0003868">
    <property type="term" value="F:4-hydroxyphenylpyruvate dioxygenase activity"/>
    <property type="evidence" value="ECO:0007669"/>
    <property type="project" value="InterPro"/>
</dbReference>
<sequence length="184" mass="20278">MRLKALSYASKKSDVTDAEASCKFVIVEPLDQSTSNQVTRFLKANSGPGIQHIGLAVNDIFDAVRVCRAGGARFLDPPKAYYDELSKLVSTKQTHLDLETLRSSGVLFDSEVLDHNNLRNPHEDAYLLQIFTAPLFEKDGFFMEIIERHAGASGFGAGNITALWRAVESARSENNGRVMKRSAS</sequence>
<organism evidence="6 7">
    <name type="scientific">Fasciolopsis buskii</name>
    <dbReference type="NCBI Taxonomy" id="27845"/>
    <lineage>
        <taxon>Eukaryota</taxon>
        <taxon>Metazoa</taxon>
        <taxon>Spiralia</taxon>
        <taxon>Lophotrochozoa</taxon>
        <taxon>Platyhelminthes</taxon>
        <taxon>Trematoda</taxon>
        <taxon>Digenea</taxon>
        <taxon>Plagiorchiida</taxon>
        <taxon>Echinostomata</taxon>
        <taxon>Echinostomatoidea</taxon>
        <taxon>Fasciolidae</taxon>
        <taxon>Fasciolopsis</taxon>
    </lineage>
</organism>
<dbReference type="EMBL" id="LUCM01008646">
    <property type="protein sequence ID" value="KAA0188095.1"/>
    <property type="molecule type" value="Genomic_DNA"/>
</dbReference>
<keyword evidence="6" id="KW-0223">Dioxygenase</keyword>
<gene>
    <name evidence="6" type="ORF">FBUS_01472</name>
</gene>
<dbReference type="SUPFAM" id="SSF54593">
    <property type="entry name" value="Glyoxalase/Bleomycin resistance protein/Dihydroxybiphenyl dioxygenase"/>
    <property type="match status" value="1"/>
</dbReference>
<dbReference type="PANTHER" id="PTHR11959">
    <property type="entry name" value="4-HYDROXYPHENYLPYRUVATE DIOXYGENASE"/>
    <property type="match status" value="1"/>
</dbReference>
<accession>A0A8E0VGE2</accession>
<dbReference type="PANTHER" id="PTHR11959:SF10">
    <property type="entry name" value="4-HYDROXYPHENYLPYRUVATE DIOXYGENASE-LIKE PROTEIN"/>
    <property type="match status" value="1"/>
</dbReference>
<evidence type="ECO:0000256" key="3">
    <source>
        <dbReference type="ARBA" id="ARBA00022737"/>
    </source>
</evidence>
<feature type="domain" description="VOC" evidence="5">
    <location>
        <begin position="1"/>
        <end position="148"/>
    </location>
</feature>
<evidence type="ECO:0000259" key="5">
    <source>
        <dbReference type="PROSITE" id="PS51819"/>
    </source>
</evidence>
<dbReference type="InterPro" id="IPR029068">
    <property type="entry name" value="Glyas_Bleomycin-R_OHBP_Dase"/>
</dbReference>
<name>A0A8E0VGE2_9TREM</name>
<keyword evidence="7" id="KW-1185">Reference proteome</keyword>
<evidence type="ECO:0000313" key="7">
    <source>
        <dbReference type="Proteomes" id="UP000728185"/>
    </source>
</evidence>
<dbReference type="PROSITE" id="PS51819">
    <property type="entry name" value="VOC"/>
    <property type="match status" value="1"/>
</dbReference>
<evidence type="ECO:0000256" key="2">
    <source>
        <dbReference type="ARBA" id="ARBA00005877"/>
    </source>
</evidence>
<reference evidence="6" key="1">
    <citation type="submission" date="2019-05" db="EMBL/GenBank/DDBJ databases">
        <title>Annotation for the trematode Fasciolopsis buski.</title>
        <authorList>
            <person name="Choi Y.-J."/>
        </authorList>
    </citation>
    <scope>NUCLEOTIDE SEQUENCE</scope>
    <source>
        <strain evidence="6">HT</strain>
        <tissue evidence="6">Whole worm</tissue>
    </source>
</reference>
<comment type="caution">
    <text evidence="6">The sequence shown here is derived from an EMBL/GenBank/DDBJ whole genome shotgun (WGS) entry which is preliminary data.</text>
</comment>
<evidence type="ECO:0000313" key="6">
    <source>
        <dbReference type="EMBL" id="KAA0188095.1"/>
    </source>
</evidence>
<dbReference type="Gene3D" id="3.10.180.10">
    <property type="entry name" value="2,3-Dihydroxybiphenyl 1,2-Dioxygenase, domain 1"/>
    <property type="match status" value="1"/>
</dbReference>
<dbReference type="AlphaFoldDB" id="A0A8E0VGE2"/>
<dbReference type="Proteomes" id="UP000728185">
    <property type="component" value="Unassembled WGS sequence"/>
</dbReference>
<keyword evidence="6" id="KW-0560">Oxidoreductase</keyword>
<proteinExistence type="inferred from homology"/>
<dbReference type="OrthoDB" id="414569at2759"/>
<keyword evidence="3" id="KW-0677">Repeat</keyword>
<comment type="similarity">
    <text evidence="2">Belongs to the 4HPPD family.</text>
</comment>
<comment type="cofactor">
    <cofactor evidence="1">
        <name>Fe cation</name>
        <dbReference type="ChEBI" id="CHEBI:24875"/>
    </cofactor>
</comment>
<evidence type="ECO:0000256" key="1">
    <source>
        <dbReference type="ARBA" id="ARBA00001962"/>
    </source>
</evidence>
<keyword evidence="4" id="KW-0408">Iron</keyword>
<dbReference type="GO" id="GO:0009072">
    <property type="term" value="P:aromatic amino acid metabolic process"/>
    <property type="evidence" value="ECO:0007669"/>
    <property type="project" value="InterPro"/>
</dbReference>
<evidence type="ECO:0000256" key="4">
    <source>
        <dbReference type="ARBA" id="ARBA00023004"/>
    </source>
</evidence>
<dbReference type="InterPro" id="IPR037523">
    <property type="entry name" value="VOC_core"/>
</dbReference>
<protein>
    <submittedName>
        <fullName evidence="6">4-hydroxyphenylpyruvate dioxygenase</fullName>
    </submittedName>
</protein>